<dbReference type="InterPro" id="IPR036225">
    <property type="entry name" value="SRP/SRP_N"/>
</dbReference>
<sequence>MFKFFSEGFNNLKNAVSNTANALVGNVVKSVEHEEEFSEFVLDDMEDLLISADLGVNYAAELVDKLRNQTKIKPSEVKQYLKDEFSKVLNEAGSNELKYVDNNTLNIYFITGVNGAGKTTLIGKLAYRFKNSGKKVLIAAGDTFRAAAEEQLDIWSKRAGADIVRRDKADPASVVYESIQKALQENYDVNLVDTAGRLQNKFNLMEELTKIKTVIDKNAPESLRECILVLDANTGQNGLQQAKVFTEAVNITSVALTKLDGSAKGAIILAVAKDLKLPVKLVGIGEKMEDLKDFNREEFIEALFI</sequence>
<dbReference type="Pfam" id="PF00448">
    <property type="entry name" value="SRP54"/>
    <property type="match status" value="1"/>
</dbReference>
<dbReference type="CDD" id="cd17874">
    <property type="entry name" value="FtsY"/>
    <property type="match status" value="1"/>
</dbReference>
<evidence type="ECO:0000259" key="11">
    <source>
        <dbReference type="PROSITE" id="PS00300"/>
    </source>
</evidence>
<dbReference type="GO" id="GO:0006614">
    <property type="term" value="P:SRP-dependent cotranslational protein targeting to membrane"/>
    <property type="evidence" value="ECO:0007669"/>
    <property type="project" value="InterPro"/>
</dbReference>
<keyword evidence="8" id="KW-0472">Membrane</keyword>
<evidence type="ECO:0000256" key="7">
    <source>
        <dbReference type="ARBA" id="ARBA00023134"/>
    </source>
</evidence>
<dbReference type="InterPro" id="IPR003593">
    <property type="entry name" value="AAA+_ATPase"/>
</dbReference>
<evidence type="ECO:0000256" key="4">
    <source>
        <dbReference type="ARBA" id="ARBA00022490"/>
    </source>
</evidence>
<dbReference type="GO" id="GO:0005525">
    <property type="term" value="F:GTP binding"/>
    <property type="evidence" value="ECO:0007669"/>
    <property type="project" value="UniProtKB-KW"/>
</dbReference>
<dbReference type="InterPro" id="IPR000897">
    <property type="entry name" value="SRP54_GTPase_dom"/>
</dbReference>
<dbReference type="AlphaFoldDB" id="A0A9D9DMV9"/>
<dbReference type="NCBIfam" id="TIGR00064">
    <property type="entry name" value="ftsY"/>
    <property type="match status" value="1"/>
</dbReference>
<dbReference type="Gene3D" id="1.20.120.140">
    <property type="entry name" value="Signal recognition particle SRP54, nucleotide-binding domain"/>
    <property type="match status" value="1"/>
</dbReference>
<dbReference type="FunFam" id="3.40.50.300:FF:000053">
    <property type="entry name" value="Signal recognition particle receptor FtsY"/>
    <property type="match status" value="1"/>
</dbReference>
<keyword evidence="4" id="KW-0963">Cytoplasm</keyword>
<evidence type="ECO:0000256" key="10">
    <source>
        <dbReference type="ARBA" id="ARBA00048027"/>
    </source>
</evidence>
<evidence type="ECO:0000256" key="2">
    <source>
        <dbReference type="ARBA" id="ARBA00008531"/>
    </source>
</evidence>
<keyword evidence="7" id="KW-0342">GTP-binding</keyword>
<dbReference type="GO" id="GO:0005886">
    <property type="term" value="C:plasma membrane"/>
    <property type="evidence" value="ECO:0007669"/>
    <property type="project" value="UniProtKB-SubCell"/>
</dbReference>
<dbReference type="PANTHER" id="PTHR43134">
    <property type="entry name" value="SIGNAL RECOGNITION PARTICLE RECEPTOR SUBUNIT ALPHA"/>
    <property type="match status" value="1"/>
</dbReference>
<reference evidence="12" key="2">
    <citation type="journal article" date="2021" name="PeerJ">
        <title>Extensive microbial diversity within the chicken gut microbiome revealed by metagenomics and culture.</title>
        <authorList>
            <person name="Gilroy R."/>
            <person name="Ravi A."/>
            <person name="Getino M."/>
            <person name="Pursley I."/>
            <person name="Horton D.L."/>
            <person name="Alikhan N.F."/>
            <person name="Baker D."/>
            <person name="Gharbi K."/>
            <person name="Hall N."/>
            <person name="Watson M."/>
            <person name="Adriaenssens E.M."/>
            <person name="Foster-Nyarko E."/>
            <person name="Jarju S."/>
            <person name="Secka A."/>
            <person name="Antonio M."/>
            <person name="Oren A."/>
            <person name="Chaudhuri R.R."/>
            <person name="La Ragione R."/>
            <person name="Hildebrand F."/>
            <person name="Pallen M.J."/>
        </authorList>
    </citation>
    <scope>NUCLEOTIDE SEQUENCE</scope>
    <source>
        <strain evidence="12">10192</strain>
    </source>
</reference>
<evidence type="ECO:0000256" key="1">
    <source>
        <dbReference type="ARBA" id="ARBA00004413"/>
    </source>
</evidence>
<dbReference type="Gene3D" id="3.40.50.300">
    <property type="entry name" value="P-loop containing nucleotide triphosphate hydrolases"/>
    <property type="match status" value="1"/>
</dbReference>
<organism evidence="12 13">
    <name type="scientific">Candidatus Scatousia excrementipullorum</name>
    <dbReference type="NCBI Taxonomy" id="2840936"/>
    <lineage>
        <taxon>Bacteria</taxon>
        <taxon>Candidatus Scatousia</taxon>
    </lineage>
</organism>
<dbReference type="PROSITE" id="PS00300">
    <property type="entry name" value="SRP54"/>
    <property type="match status" value="1"/>
</dbReference>
<comment type="catalytic activity">
    <reaction evidence="10">
        <text>GTP + H2O = GDP + phosphate + H(+)</text>
        <dbReference type="Rhea" id="RHEA:19669"/>
        <dbReference type="ChEBI" id="CHEBI:15377"/>
        <dbReference type="ChEBI" id="CHEBI:15378"/>
        <dbReference type="ChEBI" id="CHEBI:37565"/>
        <dbReference type="ChEBI" id="CHEBI:43474"/>
        <dbReference type="ChEBI" id="CHEBI:58189"/>
        <dbReference type="EC" id="3.6.5.4"/>
    </reaction>
</comment>
<keyword evidence="9" id="KW-0675">Receptor</keyword>
<dbReference type="Pfam" id="PF02881">
    <property type="entry name" value="SRP54_N"/>
    <property type="match status" value="1"/>
</dbReference>
<dbReference type="InterPro" id="IPR013822">
    <property type="entry name" value="Signal_recog_particl_SRP54_hlx"/>
</dbReference>
<comment type="caution">
    <text evidence="12">The sequence shown here is derived from an EMBL/GenBank/DDBJ whole genome shotgun (WGS) entry which is preliminary data.</text>
</comment>
<feature type="domain" description="SRP54-type proteins GTP-binding" evidence="11">
    <location>
        <begin position="278"/>
        <end position="291"/>
    </location>
</feature>
<evidence type="ECO:0000256" key="6">
    <source>
        <dbReference type="ARBA" id="ARBA00022801"/>
    </source>
</evidence>
<dbReference type="SMART" id="SM00962">
    <property type="entry name" value="SRP54"/>
    <property type="match status" value="1"/>
</dbReference>
<dbReference type="GO" id="GO:0005737">
    <property type="term" value="C:cytoplasm"/>
    <property type="evidence" value="ECO:0007669"/>
    <property type="project" value="UniProtKB-ARBA"/>
</dbReference>
<proteinExistence type="inferred from homology"/>
<dbReference type="InterPro" id="IPR004390">
    <property type="entry name" value="SR_rcpt_FtsY"/>
</dbReference>
<dbReference type="GO" id="GO:0003924">
    <property type="term" value="F:GTPase activity"/>
    <property type="evidence" value="ECO:0007669"/>
    <property type="project" value="TreeGrafter"/>
</dbReference>
<gene>
    <name evidence="12" type="primary">ftsY</name>
    <name evidence="12" type="ORF">IAC76_02755</name>
</gene>
<dbReference type="SUPFAM" id="SSF52540">
    <property type="entry name" value="P-loop containing nucleoside triphosphate hydrolases"/>
    <property type="match status" value="1"/>
</dbReference>
<dbReference type="EMBL" id="JADIND010000060">
    <property type="protein sequence ID" value="MBO8430286.1"/>
    <property type="molecule type" value="Genomic_DNA"/>
</dbReference>
<dbReference type="SUPFAM" id="SSF47364">
    <property type="entry name" value="Domain of the SRP/SRP receptor G-proteins"/>
    <property type="match status" value="1"/>
</dbReference>
<dbReference type="PANTHER" id="PTHR43134:SF1">
    <property type="entry name" value="SIGNAL RECOGNITION PARTICLE RECEPTOR SUBUNIT ALPHA"/>
    <property type="match status" value="1"/>
</dbReference>
<evidence type="ECO:0000256" key="8">
    <source>
        <dbReference type="ARBA" id="ARBA00023136"/>
    </source>
</evidence>
<dbReference type="Proteomes" id="UP000823632">
    <property type="component" value="Unassembled WGS sequence"/>
</dbReference>
<accession>A0A9D9DMV9</accession>
<protein>
    <submittedName>
        <fullName evidence="12">Signal recognition particle-docking protein FtsY</fullName>
    </submittedName>
</protein>
<keyword evidence="6" id="KW-0378">Hydrolase</keyword>
<dbReference type="SMART" id="SM00382">
    <property type="entry name" value="AAA"/>
    <property type="match status" value="1"/>
</dbReference>
<comment type="similarity">
    <text evidence="2">Belongs to the GTP-binding SRP family.</text>
</comment>
<reference evidence="12" key="1">
    <citation type="submission" date="2020-10" db="EMBL/GenBank/DDBJ databases">
        <authorList>
            <person name="Gilroy R."/>
        </authorList>
    </citation>
    <scope>NUCLEOTIDE SEQUENCE</scope>
    <source>
        <strain evidence="12">10192</strain>
    </source>
</reference>
<evidence type="ECO:0000256" key="9">
    <source>
        <dbReference type="ARBA" id="ARBA00023170"/>
    </source>
</evidence>
<dbReference type="SMART" id="SM00963">
    <property type="entry name" value="SRP54_N"/>
    <property type="match status" value="1"/>
</dbReference>
<evidence type="ECO:0000256" key="3">
    <source>
        <dbReference type="ARBA" id="ARBA00022475"/>
    </source>
</evidence>
<evidence type="ECO:0000256" key="5">
    <source>
        <dbReference type="ARBA" id="ARBA00022741"/>
    </source>
</evidence>
<keyword evidence="5" id="KW-0547">Nucleotide-binding</keyword>
<evidence type="ECO:0000313" key="12">
    <source>
        <dbReference type="EMBL" id="MBO8430286.1"/>
    </source>
</evidence>
<comment type="subcellular location">
    <subcellularLocation>
        <location evidence="1">Cell membrane</location>
        <topology evidence="1">Peripheral membrane protein</topology>
        <orientation evidence="1">Cytoplasmic side</orientation>
    </subcellularLocation>
</comment>
<evidence type="ECO:0000313" key="13">
    <source>
        <dbReference type="Proteomes" id="UP000823632"/>
    </source>
</evidence>
<dbReference type="GO" id="GO:0005047">
    <property type="term" value="F:signal recognition particle binding"/>
    <property type="evidence" value="ECO:0007669"/>
    <property type="project" value="TreeGrafter"/>
</dbReference>
<name>A0A9D9DMV9_9BACT</name>
<keyword evidence="3" id="KW-1003">Cell membrane</keyword>
<dbReference type="InterPro" id="IPR042101">
    <property type="entry name" value="SRP54_N_sf"/>
</dbReference>
<dbReference type="InterPro" id="IPR027417">
    <property type="entry name" value="P-loop_NTPase"/>
</dbReference>